<dbReference type="PANTHER" id="PTHR43544:SF12">
    <property type="entry name" value="NAD(P)-BINDING ROSSMANN-FOLD SUPERFAMILY PROTEIN"/>
    <property type="match status" value="1"/>
</dbReference>
<proteinExistence type="inferred from homology"/>
<keyword evidence="3" id="KW-1185">Reference proteome</keyword>
<evidence type="ECO:0000256" key="1">
    <source>
        <dbReference type="ARBA" id="ARBA00006484"/>
    </source>
</evidence>
<accession>A0A6G1HEI9</accession>
<dbReference type="Gene3D" id="3.40.50.720">
    <property type="entry name" value="NAD(P)-binding Rossmann-like Domain"/>
    <property type="match status" value="1"/>
</dbReference>
<protein>
    <submittedName>
        <fullName evidence="2">NAD(P)-binding protein</fullName>
    </submittedName>
</protein>
<gene>
    <name evidence="2" type="ORF">K402DRAFT_459628</name>
</gene>
<dbReference type="InterPro" id="IPR051468">
    <property type="entry name" value="Fungal_SecMetab_SDRs"/>
</dbReference>
<dbReference type="PRINTS" id="PR00081">
    <property type="entry name" value="GDHRDH"/>
</dbReference>
<dbReference type="AlphaFoldDB" id="A0A6G1HEI9"/>
<sequence>MAPNRPWALVSPASRGIGLALARRVLRTTRCPVVATARKELDETRGKILEGLDGEERESFAKRLQVLELDVTDESTISTTSTHCTKAFPTSTHHLRLAFVVPGILHPEKSPAKISADDALSTFRINTLGPLLMMKHFSPFLPTKQRFKESWDSPDSNSEMEGLPGQQAVWATMSARVGSISDNSLGGWYSYRASKAAVNQLTKTFDNYLRATACERAMALALHPGTVKTGLSEEFWGSVKEDKLFEADWVAQRLVALCGGMNVEGLGEIGEEGRGRCWDWKGEEVMP</sequence>
<dbReference type="Proteomes" id="UP000800041">
    <property type="component" value="Unassembled WGS sequence"/>
</dbReference>
<reference evidence="2" key="1">
    <citation type="journal article" date="2020" name="Stud. Mycol.">
        <title>101 Dothideomycetes genomes: a test case for predicting lifestyles and emergence of pathogens.</title>
        <authorList>
            <person name="Haridas S."/>
            <person name="Albert R."/>
            <person name="Binder M."/>
            <person name="Bloem J."/>
            <person name="Labutti K."/>
            <person name="Salamov A."/>
            <person name="Andreopoulos B."/>
            <person name="Baker S."/>
            <person name="Barry K."/>
            <person name="Bills G."/>
            <person name="Bluhm B."/>
            <person name="Cannon C."/>
            <person name="Castanera R."/>
            <person name="Culley D."/>
            <person name="Daum C."/>
            <person name="Ezra D."/>
            <person name="Gonzalez J."/>
            <person name="Henrissat B."/>
            <person name="Kuo A."/>
            <person name="Liang C."/>
            <person name="Lipzen A."/>
            <person name="Lutzoni F."/>
            <person name="Magnuson J."/>
            <person name="Mondo S."/>
            <person name="Nolan M."/>
            <person name="Ohm R."/>
            <person name="Pangilinan J."/>
            <person name="Park H.-J."/>
            <person name="Ramirez L."/>
            <person name="Alfaro M."/>
            <person name="Sun H."/>
            <person name="Tritt A."/>
            <person name="Yoshinaga Y."/>
            <person name="Zwiers L.-H."/>
            <person name="Turgeon B."/>
            <person name="Goodwin S."/>
            <person name="Spatafora J."/>
            <person name="Crous P."/>
            <person name="Grigoriev I."/>
        </authorList>
    </citation>
    <scope>NUCLEOTIDE SEQUENCE</scope>
    <source>
        <strain evidence="2">CBS 113979</strain>
    </source>
</reference>
<dbReference type="GO" id="GO:0016491">
    <property type="term" value="F:oxidoreductase activity"/>
    <property type="evidence" value="ECO:0007669"/>
    <property type="project" value="TreeGrafter"/>
</dbReference>
<evidence type="ECO:0000313" key="2">
    <source>
        <dbReference type="EMBL" id="KAF1991656.1"/>
    </source>
</evidence>
<dbReference type="InterPro" id="IPR002347">
    <property type="entry name" value="SDR_fam"/>
</dbReference>
<dbReference type="Pfam" id="PF00106">
    <property type="entry name" value="adh_short"/>
    <property type="match status" value="1"/>
</dbReference>
<dbReference type="SUPFAM" id="SSF51735">
    <property type="entry name" value="NAD(P)-binding Rossmann-fold domains"/>
    <property type="match status" value="1"/>
</dbReference>
<dbReference type="EMBL" id="ML977139">
    <property type="protein sequence ID" value="KAF1991656.1"/>
    <property type="molecule type" value="Genomic_DNA"/>
</dbReference>
<name>A0A6G1HEI9_9PEZI</name>
<dbReference type="InterPro" id="IPR036291">
    <property type="entry name" value="NAD(P)-bd_dom_sf"/>
</dbReference>
<dbReference type="OrthoDB" id="5296at2759"/>
<dbReference type="GO" id="GO:0005737">
    <property type="term" value="C:cytoplasm"/>
    <property type="evidence" value="ECO:0007669"/>
    <property type="project" value="TreeGrafter"/>
</dbReference>
<dbReference type="PANTHER" id="PTHR43544">
    <property type="entry name" value="SHORT-CHAIN DEHYDROGENASE/REDUCTASE"/>
    <property type="match status" value="1"/>
</dbReference>
<organism evidence="2 3">
    <name type="scientific">Aulographum hederae CBS 113979</name>
    <dbReference type="NCBI Taxonomy" id="1176131"/>
    <lineage>
        <taxon>Eukaryota</taxon>
        <taxon>Fungi</taxon>
        <taxon>Dikarya</taxon>
        <taxon>Ascomycota</taxon>
        <taxon>Pezizomycotina</taxon>
        <taxon>Dothideomycetes</taxon>
        <taxon>Pleosporomycetidae</taxon>
        <taxon>Aulographales</taxon>
        <taxon>Aulographaceae</taxon>
    </lineage>
</organism>
<evidence type="ECO:0000313" key="3">
    <source>
        <dbReference type="Proteomes" id="UP000800041"/>
    </source>
</evidence>
<comment type="similarity">
    <text evidence="1">Belongs to the short-chain dehydrogenases/reductases (SDR) family.</text>
</comment>